<name>A0A8X6R5W2_TRICX</name>
<accession>A0A8X6R5W2</accession>
<evidence type="ECO:0000313" key="2">
    <source>
        <dbReference type="Proteomes" id="UP000887159"/>
    </source>
</evidence>
<protein>
    <submittedName>
        <fullName evidence="1">Uncharacterized protein</fullName>
    </submittedName>
</protein>
<dbReference type="EMBL" id="BMAU01021057">
    <property type="protein sequence ID" value="GFX88685.1"/>
    <property type="molecule type" value="Genomic_DNA"/>
</dbReference>
<dbReference type="Proteomes" id="UP000887159">
    <property type="component" value="Unassembled WGS sequence"/>
</dbReference>
<dbReference type="AlphaFoldDB" id="A0A8X6R5W2"/>
<organism evidence="1 2">
    <name type="scientific">Trichonephila clavipes</name>
    <name type="common">Golden silk orbweaver</name>
    <name type="synonym">Nephila clavipes</name>
    <dbReference type="NCBI Taxonomy" id="2585209"/>
    <lineage>
        <taxon>Eukaryota</taxon>
        <taxon>Metazoa</taxon>
        <taxon>Ecdysozoa</taxon>
        <taxon>Arthropoda</taxon>
        <taxon>Chelicerata</taxon>
        <taxon>Arachnida</taxon>
        <taxon>Araneae</taxon>
        <taxon>Araneomorphae</taxon>
        <taxon>Entelegynae</taxon>
        <taxon>Araneoidea</taxon>
        <taxon>Nephilidae</taxon>
        <taxon>Trichonephila</taxon>
    </lineage>
</organism>
<evidence type="ECO:0000313" key="1">
    <source>
        <dbReference type="EMBL" id="GFX88685.1"/>
    </source>
</evidence>
<sequence>MGQQFPSNVGGKAAVLNWFRRHCCRPSAADKGWQVYPLDPRPDSVVLYSGCTPDKRRAWVFPDDRHTSSLDGLRGGWRYARMKFSACLWIQVGCARVKVSFYPAST</sequence>
<proteinExistence type="predicted"/>
<comment type="caution">
    <text evidence="1">The sequence shown here is derived from an EMBL/GenBank/DDBJ whole genome shotgun (WGS) entry which is preliminary data.</text>
</comment>
<keyword evidence="2" id="KW-1185">Reference proteome</keyword>
<gene>
    <name evidence="1" type="ORF">TNCV_833151</name>
</gene>
<reference evidence="1" key="1">
    <citation type="submission" date="2020-08" db="EMBL/GenBank/DDBJ databases">
        <title>Multicomponent nature underlies the extraordinary mechanical properties of spider dragline silk.</title>
        <authorList>
            <person name="Kono N."/>
            <person name="Nakamura H."/>
            <person name="Mori M."/>
            <person name="Yoshida Y."/>
            <person name="Ohtoshi R."/>
            <person name="Malay A.D."/>
            <person name="Moran D.A.P."/>
            <person name="Tomita M."/>
            <person name="Numata K."/>
            <person name="Arakawa K."/>
        </authorList>
    </citation>
    <scope>NUCLEOTIDE SEQUENCE</scope>
</reference>